<dbReference type="Pfam" id="PF03737">
    <property type="entry name" value="RraA-like"/>
    <property type="match status" value="1"/>
</dbReference>
<comment type="function">
    <text evidence="8">Catalyzes the aldol cleavage of 4-hydroxy-4-methyl-2-oxoglutarate (HMG) into 2 molecules of pyruvate. Also contains a secondary oxaloacetate (OAA) decarboxylase activity due to the common pyruvate enolate transition state formed following C-C bond cleavage in the retro-aldol and decarboxylation reactions.</text>
</comment>
<evidence type="ECO:0000256" key="13">
    <source>
        <dbReference type="PIRSR" id="PIRSR605493-1"/>
    </source>
</evidence>
<dbReference type="GO" id="GO:0008948">
    <property type="term" value="F:oxaloacetate decarboxylase activity"/>
    <property type="evidence" value="ECO:0007669"/>
    <property type="project" value="UniProtKB-EC"/>
</dbReference>
<organism evidence="14 15">
    <name type="scientific">Mycolicibacterium septicum DSM 44393</name>
    <dbReference type="NCBI Taxonomy" id="1341646"/>
    <lineage>
        <taxon>Bacteria</taxon>
        <taxon>Bacillati</taxon>
        <taxon>Actinomycetota</taxon>
        <taxon>Actinomycetes</taxon>
        <taxon>Mycobacteriales</taxon>
        <taxon>Mycobacteriaceae</taxon>
        <taxon>Mycolicibacterium</taxon>
    </lineage>
</organism>
<dbReference type="PANTHER" id="PTHR33254:SF4">
    <property type="entry name" value="4-HYDROXY-4-METHYL-2-OXOGLUTARATE ALDOLASE 3-RELATED"/>
    <property type="match status" value="1"/>
</dbReference>
<keyword evidence="13" id="KW-0479">Metal-binding</keyword>
<dbReference type="Proteomes" id="UP000518188">
    <property type="component" value="Unassembled WGS sequence"/>
</dbReference>
<dbReference type="PANTHER" id="PTHR33254">
    <property type="entry name" value="4-HYDROXY-4-METHYL-2-OXOGLUTARATE ALDOLASE 3-RELATED"/>
    <property type="match status" value="1"/>
</dbReference>
<evidence type="ECO:0000256" key="4">
    <source>
        <dbReference type="ARBA" id="ARBA00011233"/>
    </source>
</evidence>
<comment type="cofactor">
    <cofactor evidence="13">
        <name>Mg(2+)</name>
        <dbReference type="ChEBI" id="CHEBI:18420"/>
    </cofactor>
</comment>
<evidence type="ECO:0000256" key="5">
    <source>
        <dbReference type="ARBA" id="ARBA00012213"/>
    </source>
</evidence>
<comment type="catalytic activity">
    <reaction evidence="12">
        <text>oxaloacetate + H(+) = pyruvate + CO2</text>
        <dbReference type="Rhea" id="RHEA:15641"/>
        <dbReference type="ChEBI" id="CHEBI:15361"/>
        <dbReference type="ChEBI" id="CHEBI:15378"/>
        <dbReference type="ChEBI" id="CHEBI:16452"/>
        <dbReference type="ChEBI" id="CHEBI:16526"/>
        <dbReference type="EC" id="4.1.1.112"/>
    </reaction>
</comment>
<evidence type="ECO:0000256" key="1">
    <source>
        <dbReference type="ARBA" id="ARBA00001342"/>
    </source>
</evidence>
<dbReference type="CDD" id="cd16841">
    <property type="entry name" value="RraA_family"/>
    <property type="match status" value="1"/>
</dbReference>
<comment type="cofactor">
    <cofactor evidence="2">
        <name>a divalent metal cation</name>
        <dbReference type="ChEBI" id="CHEBI:60240"/>
    </cofactor>
</comment>
<evidence type="ECO:0000256" key="9">
    <source>
        <dbReference type="ARBA" id="ARBA00029596"/>
    </source>
</evidence>
<evidence type="ECO:0000256" key="11">
    <source>
        <dbReference type="ARBA" id="ARBA00032305"/>
    </source>
</evidence>
<dbReference type="RefSeq" id="WP_084621782.1">
    <property type="nucleotide sequence ID" value="NZ_HG322951.1"/>
</dbReference>
<dbReference type="EC" id="4.1.1.112" evidence="6"/>
<feature type="binding site" evidence="13">
    <location>
        <begin position="92"/>
        <end position="95"/>
    </location>
    <ligand>
        <name>substrate</name>
    </ligand>
</feature>
<dbReference type="Gene3D" id="3.50.30.40">
    <property type="entry name" value="Ribonuclease E inhibitor RraA/RraA-like"/>
    <property type="match status" value="1"/>
</dbReference>
<reference evidence="14 15" key="1">
    <citation type="submission" date="2020-04" db="EMBL/GenBank/DDBJ databases">
        <title>MicrobeNet Type strains.</title>
        <authorList>
            <person name="Nicholson A.C."/>
        </authorList>
    </citation>
    <scope>NUCLEOTIDE SEQUENCE [LARGE SCALE GENOMIC DNA]</scope>
    <source>
        <strain evidence="14 15">ATCC 700731</strain>
    </source>
</reference>
<dbReference type="SUPFAM" id="SSF89562">
    <property type="entry name" value="RraA-like"/>
    <property type="match status" value="1"/>
</dbReference>
<evidence type="ECO:0000313" key="14">
    <source>
        <dbReference type="EMBL" id="NKZ10774.1"/>
    </source>
</evidence>
<dbReference type="AlphaFoldDB" id="A0A7X6MMA5"/>
<comment type="catalytic activity">
    <reaction evidence="1">
        <text>4-hydroxy-4-methyl-2-oxoglutarate = 2 pyruvate</text>
        <dbReference type="Rhea" id="RHEA:22748"/>
        <dbReference type="ChEBI" id="CHEBI:15361"/>
        <dbReference type="ChEBI" id="CHEBI:58276"/>
        <dbReference type="EC" id="4.1.3.17"/>
    </reaction>
</comment>
<dbReference type="EMBL" id="JAAXPJ010000002">
    <property type="protein sequence ID" value="NKZ10774.1"/>
    <property type="molecule type" value="Genomic_DNA"/>
</dbReference>
<evidence type="ECO:0000256" key="10">
    <source>
        <dbReference type="ARBA" id="ARBA00030169"/>
    </source>
</evidence>
<accession>A0A7X6MMA5</accession>
<protein>
    <recommendedName>
        <fullName evidence="7">Putative 4-hydroxy-4-methyl-2-oxoglutarate aldolase</fullName>
        <ecNumber evidence="6">4.1.1.112</ecNumber>
        <ecNumber evidence="5">4.1.3.17</ecNumber>
    </recommendedName>
    <alternativeName>
        <fullName evidence="11">Oxaloacetate decarboxylase</fullName>
    </alternativeName>
    <alternativeName>
        <fullName evidence="9">Regulator of ribonuclease activity homolog</fullName>
    </alternativeName>
    <alternativeName>
        <fullName evidence="10">RraA-like protein</fullName>
    </alternativeName>
</protein>
<dbReference type="InterPro" id="IPR036704">
    <property type="entry name" value="RraA/RraA-like_sf"/>
</dbReference>
<dbReference type="GO" id="GO:0046872">
    <property type="term" value="F:metal ion binding"/>
    <property type="evidence" value="ECO:0007669"/>
    <property type="project" value="UniProtKB-KW"/>
</dbReference>
<gene>
    <name evidence="14" type="ORF">HGA11_07260</name>
</gene>
<dbReference type="GO" id="GO:0047443">
    <property type="term" value="F:4-hydroxy-4-methyl-2-oxoglutarate aldolase activity"/>
    <property type="evidence" value="ECO:0007669"/>
    <property type="project" value="UniProtKB-EC"/>
</dbReference>
<evidence type="ECO:0000256" key="8">
    <source>
        <dbReference type="ARBA" id="ARBA00025046"/>
    </source>
</evidence>
<comment type="similarity">
    <text evidence="3">Belongs to the class II aldolase/RraA-like family.</text>
</comment>
<feature type="binding site" evidence="13">
    <location>
        <position position="115"/>
    </location>
    <ligand>
        <name>Mg(2+)</name>
        <dbReference type="ChEBI" id="CHEBI:18420"/>
    </ligand>
</feature>
<evidence type="ECO:0000256" key="2">
    <source>
        <dbReference type="ARBA" id="ARBA00001968"/>
    </source>
</evidence>
<evidence type="ECO:0000256" key="3">
    <source>
        <dbReference type="ARBA" id="ARBA00008621"/>
    </source>
</evidence>
<evidence type="ECO:0000256" key="12">
    <source>
        <dbReference type="ARBA" id="ARBA00047973"/>
    </source>
</evidence>
<evidence type="ECO:0000256" key="6">
    <source>
        <dbReference type="ARBA" id="ARBA00012947"/>
    </source>
</evidence>
<keyword evidence="13" id="KW-0460">Magnesium</keyword>
<dbReference type="InterPro" id="IPR005493">
    <property type="entry name" value="RraA/RraA-like"/>
</dbReference>
<proteinExistence type="inferred from homology"/>
<dbReference type="EC" id="4.1.3.17" evidence="5"/>
<evidence type="ECO:0000313" key="15">
    <source>
        <dbReference type="Proteomes" id="UP000518188"/>
    </source>
</evidence>
<comment type="subunit">
    <text evidence="4">Homotrimer.</text>
</comment>
<sequence>MFTRFASPPVLDPAISAALGSVTTSTFGHLRDHGFIRGLTPLAYPAGFVGVAITVQIPYMDSTAVHVAVDELRQGDVLVVQQSGDRTRSCFGGVLAFTARHRGAAGAVFDGPVNDRQQILDEGFPVYSRGVAPITTRILGIEGQINVPVSISGTVVNPGDIIWADNDGIVVLGPAEALDAARLTAEMESGEDAFRHHLQRGGSLAAHSGARDLFNARRAPLVEESP</sequence>
<comment type="caution">
    <text evidence="14">The sequence shown here is derived from an EMBL/GenBank/DDBJ whole genome shotgun (WGS) entry which is preliminary data.</text>
</comment>
<name>A0A7X6MMA5_9MYCO</name>
<evidence type="ECO:0000256" key="7">
    <source>
        <dbReference type="ARBA" id="ARBA00016549"/>
    </source>
</evidence>